<dbReference type="NCBIfam" id="TIGR02639">
    <property type="entry name" value="ClpA"/>
    <property type="match status" value="1"/>
</dbReference>
<keyword evidence="2 6" id="KW-0677">Repeat</keyword>
<evidence type="ECO:0000259" key="9">
    <source>
        <dbReference type="PROSITE" id="PS51903"/>
    </source>
</evidence>
<dbReference type="InterPro" id="IPR041546">
    <property type="entry name" value="ClpA/ClpB_AAA_lid"/>
</dbReference>
<dbReference type="SUPFAM" id="SSF52540">
    <property type="entry name" value="P-loop containing nucleoside triphosphate hydrolases"/>
    <property type="match status" value="2"/>
</dbReference>
<evidence type="ECO:0000313" key="10">
    <source>
        <dbReference type="EMBL" id="SFO89579.1"/>
    </source>
</evidence>
<dbReference type="RefSeq" id="WP_090477118.1">
    <property type="nucleotide sequence ID" value="NZ_FOWZ01000001.1"/>
</dbReference>
<keyword evidence="10" id="KW-0645">Protease</keyword>
<evidence type="ECO:0000256" key="8">
    <source>
        <dbReference type="SAM" id="MobiDB-lite"/>
    </source>
</evidence>
<dbReference type="GO" id="GO:0016887">
    <property type="term" value="F:ATP hydrolysis activity"/>
    <property type="evidence" value="ECO:0007669"/>
    <property type="project" value="InterPro"/>
</dbReference>
<dbReference type="InterPro" id="IPR027417">
    <property type="entry name" value="P-loop_NTPase"/>
</dbReference>
<protein>
    <submittedName>
        <fullName evidence="10">ATP-dependent Clp protease ATP-binding subunit ClpA</fullName>
    </submittedName>
</protein>
<dbReference type="FunFam" id="3.40.50.300:FF:000025">
    <property type="entry name" value="ATP-dependent Clp protease subunit"/>
    <property type="match status" value="1"/>
</dbReference>
<dbReference type="STRING" id="604088.SAMN04488060_0581"/>
<feature type="compositionally biased region" description="Basic residues" evidence="8">
    <location>
        <begin position="762"/>
        <end position="777"/>
    </location>
</feature>
<dbReference type="GO" id="GO:0006508">
    <property type="term" value="P:proteolysis"/>
    <property type="evidence" value="ECO:0007669"/>
    <property type="project" value="UniProtKB-KW"/>
</dbReference>
<feature type="region of interest" description="Disordered" evidence="8">
    <location>
        <begin position="748"/>
        <end position="796"/>
    </location>
</feature>
<dbReference type="AlphaFoldDB" id="A0A1I5KWV4"/>
<gene>
    <name evidence="10" type="ORF">SAMN04488060_0581</name>
</gene>
<dbReference type="Pfam" id="PF07724">
    <property type="entry name" value="AAA_2"/>
    <property type="match status" value="1"/>
</dbReference>
<dbReference type="GO" id="GO:0005524">
    <property type="term" value="F:ATP binding"/>
    <property type="evidence" value="ECO:0007669"/>
    <property type="project" value="UniProtKB-KW"/>
</dbReference>
<reference evidence="11" key="1">
    <citation type="submission" date="2016-10" db="EMBL/GenBank/DDBJ databases">
        <authorList>
            <person name="Varghese N."/>
            <person name="Submissions S."/>
        </authorList>
    </citation>
    <scope>NUCLEOTIDE SEQUENCE [LARGE SCALE GENOMIC DNA]</scope>
    <source>
        <strain evidence="11">CGMCC 1.7715</strain>
    </source>
</reference>
<dbReference type="CDD" id="cd00009">
    <property type="entry name" value="AAA"/>
    <property type="match status" value="1"/>
</dbReference>
<dbReference type="Pfam" id="PF00004">
    <property type="entry name" value="AAA"/>
    <property type="match status" value="1"/>
</dbReference>
<dbReference type="Pfam" id="PF17871">
    <property type="entry name" value="AAA_lid_9"/>
    <property type="match status" value="1"/>
</dbReference>
<evidence type="ECO:0000313" key="11">
    <source>
        <dbReference type="Proteomes" id="UP000199331"/>
    </source>
</evidence>
<keyword evidence="5 7" id="KW-0143">Chaperone</keyword>
<dbReference type="Gene3D" id="3.40.50.300">
    <property type="entry name" value="P-loop containing nucleotide triphosphate hydrolases"/>
    <property type="match status" value="2"/>
</dbReference>
<dbReference type="InterPro" id="IPR028299">
    <property type="entry name" value="ClpA/B_CS2"/>
</dbReference>
<feature type="region of interest" description="Disordered" evidence="8">
    <location>
        <begin position="144"/>
        <end position="176"/>
    </location>
</feature>
<dbReference type="OrthoDB" id="9803641at2"/>
<evidence type="ECO:0000256" key="5">
    <source>
        <dbReference type="ARBA" id="ARBA00023186"/>
    </source>
</evidence>
<dbReference type="InterPro" id="IPR004176">
    <property type="entry name" value="Clp_R_N"/>
</dbReference>
<dbReference type="SMART" id="SM01086">
    <property type="entry name" value="ClpB_D2-small"/>
    <property type="match status" value="1"/>
</dbReference>
<feature type="domain" description="Clp R" evidence="9">
    <location>
        <begin position="1"/>
        <end position="146"/>
    </location>
</feature>
<organism evidence="10 11">
    <name type="scientific">Qipengyuania nanhaisediminis</name>
    <dbReference type="NCBI Taxonomy" id="604088"/>
    <lineage>
        <taxon>Bacteria</taxon>
        <taxon>Pseudomonadati</taxon>
        <taxon>Pseudomonadota</taxon>
        <taxon>Alphaproteobacteria</taxon>
        <taxon>Sphingomonadales</taxon>
        <taxon>Erythrobacteraceae</taxon>
        <taxon>Qipengyuania</taxon>
    </lineage>
</organism>
<dbReference type="InterPro" id="IPR013461">
    <property type="entry name" value="ClpA"/>
</dbReference>
<dbReference type="GO" id="GO:0008233">
    <property type="term" value="F:peptidase activity"/>
    <property type="evidence" value="ECO:0007669"/>
    <property type="project" value="UniProtKB-KW"/>
</dbReference>
<dbReference type="Gene3D" id="1.10.1780.10">
    <property type="entry name" value="Clp, N-terminal domain"/>
    <property type="match status" value="1"/>
</dbReference>
<evidence type="ECO:0000256" key="2">
    <source>
        <dbReference type="ARBA" id="ARBA00022737"/>
    </source>
</evidence>
<proteinExistence type="inferred from homology"/>
<keyword evidence="10" id="KW-0378">Hydrolase</keyword>
<dbReference type="InterPro" id="IPR019489">
    <property type="entry name" value="Clp_ATPase_C"/>
</dbReference>
<dbReference type="PANTHER" id="PTHR11638">
    <property type="entry name" value="ATP-DEPENDENT CLP PROTEASE"/>
    <property type="match status" value="1"/>
</dbReference>
<keyword evidence="11" id="KW-1185">Reference proteome</keyword>
<dbReference type="GO" id="GO:0043335">
    <property type="term" value="P:protein unfolding"/>
    <property type="evidence" value="ECO:0007669"/>
    <property type="project" value="InterPro"/>
</dbReference>
<name>A0A1I5KWV4_9SPHN</name>
<evidence type="ECO:0000256" key="1">
    <source>
        <dbReference type="ARBA" id="ARBA00008675"/>
    </source>
</evidence>
<dbReference type="PROSITE" id="PS00870">
    <property type="entry name" value="CLPAB_1"/>
    <property type="match status" value="1"/>
</dbReference>
<dbReference type="InterPro" id="IPR036628">
    <property type="entry name" value="Clp_N_dom_sf"/>
</dbReference>
<dbReference type="PROSITE" id="PS51903">
    <property type="entry name" value="CLP_R"/>
    <property type="match status" value="1"/>
</dbReference>
<dbReference type="InterPro" id="IPR003593">
    <property type="entry name" value="AAA+_ATPase"/>
</dbReference>
<dbReference type="EMBL" id="FOWZ01000001">
    <property type="protein sequence ID" value="SFO89579.1"/>
    <property type="molecule type" value="Genomic_DNA"/>
</dbReference>
<dbReference type="InterPro" id="IPR003959">
    <property type="entry name" value="ATPase_AAA_core"/>
</dbReference>
<comment type="similarity">
    <text evidence="1 7">Belongs to the ClpA/ClpB family.</text>
</comment>
<dbReference type="InterPro" id="IPR001270">
    <property type="entry name" value="ClpA/B"/>
</dbReference>
<evidence type="ECO:0000256" key="7">
    <source>
        <dbReference type="RuleBase" id="RU004432"/>
    </source>
</evidence>
<dbReference type="GO" id="GO:0005737">
    <property type="term" value="C:cytoplasm"/>
    <property type="evidence" value="ECO:0007669"/>
    <property type="project" value="TreeGrafter"/>
</dbReference>
<dbReference type="InterPro" id="IPR050130">
    <property type="entry name" value="ClpA_ClpB"/>
</dbReference>
<evidence type="ECO:0000256" key="4">
    <source>
        <dbReference type="ARBA" id="ARBA00022840"/>
    </source>
</evidence>
<dbReference type="Pfam" id="PF02861">
    <property type="entry name" value="Clp_N"/>
    <property type="match status" value="1"/>
</dbReference>
<dbReference type="SMART" id="SM00382">
    <property type="entry name" value="AAA"/>
    <property type="match status" value="2"/>
</dbReference>
<dbReference type="PROSITE" id="PS00871">
    <property type="entry name" value="CLPAB_2"/>
    <property type="match status" value="1"/>
</dbReference>
<dbReference type="PANTHER" id="PTHR11638:SF111">
    <property type="entry name" value="ATP-DEPENDENT CLP PROTEASE ATP-BINDING SUBUNIT CLPA"/>
    <property type="match status" value="1"/>
</dbReference>
<evidence type="ECO:0000256" key="3">
    <source>
        <dbReference type="ARBA" id="ARBA00022741"/>
    </source>
</evidence>
<evidence type="ECO:0000256" key="6">
    <source>
        <dbReference type="PROSITE-ProRule" id="PRU01251"/>
    </source>
</evidence>
<keyword evidence="4 7" id="KW-0067">ATP-binding</keyword>
<dbReference type="GO" id="GO:0034605">
    <property type="term" value="P:cellular response to heat"/>
    <property type="evidence" value="ECO:0007669"/>
    <property type="project" value="TreeGrafter"/>
</dbReference>
<keyword evidence="3 7" id="KW-0547">Nucleotide-binding</keyword>
<accession>A0A1I5KWV4</accession>
<dbReference type="InterPro" id="IPR018368">
    <property type="entry name" value="ClpA/B_CS1"/>
</dbReference>
<dbReference type="SUPFAM" id="SSF81923">
    <property type="entry name" value="Double Clp-N motif"/>
    <property type="match status" value="1"/>
</dbReference>
<sequence length="796" mass="87106">MPSFAANLEKTLHAALTDAGERRHEYATLEHLLLALIGDEDAAQVMTACGVDLGELTTVVTQYLEQEYQSLKSDDGADPQPTAGFQRVIQRAILHVQSSGKDTVTGANVLVALFSERDSYAVYFLQQQDMSRLDAVSFISHGIGKGGKQVEGRPPQGAEEAQSPDAPEQAKGGDKKETALDQFTVNLNQKAEDGRIDPLIGRGPEVDRTVQILCRRSKNNPLYVGDPGVGKTAIAEGLARKIVEGDVPEVLQDAVIYSLDMGALLAGTRYRGDFEERLKQVVNELESMPEAVLFIDEIHTVIGAGATSGGAMDASNLLKPALSSGSIRCIGSTTYKEFRNHFEKDRALLRRFQKIDVNEPTIEDTIKILKGLRSAFEEHHKVKYTPDALKTAVELSARYINDRKLPDKAIDVIDEVGAMQMLVPPSRRKKKITAREVEAVIATMARIPPKSVSSDDKKALENLERDLKHVVFGQDPAVEKLSTAMKLSRAGLRDPDKPIGSFLFSGPTGVGKTEVARQLASIMGIELKRFDMSEYMERHSISRLIGAPPGYVGYDQGGLLTDAVDQNPHCVLLLDEIEKAHPDLFNILLQVMDNGRLTDHHGKTVDFRNAVLIMTTNAGASDMAKQGIGFGDVSKEDASEEAVKRMFTPEFRNRLDAIVPFGYLNKATVARVVDKFILQLELQLAEQNVDIQFDAESRAWMADKGYDKLYGARPMGRLIQEKIKQPLAEELLFGKLADGGEVAVTMKDGKPSFELTPAPPKTKPKRKPAAKKKAAPKKKPDADASEGGSKGDKGKD</sequence>
<dbReference type="Gene3D" id="1.10.8.60">
    <property type="match status" value="2"/>
</dbReference>
<dbReference type="Proteomes" id="UP000199331">
    <property type="component" value="Unassembled WGS sequence"/>
</dbReference>
<dbReference type="PRINTS" id="PR00300">
    <property type="entry name" value="CLPPROTEASEA"/>
</dbReference>
<dbReference type="CDD" id="cd19499">
    <property type="entry name" value="RecA-like_ClpB_Hsp104-like"/>
    <property type="match status" value="1"/>
</dbReference>
<dbReference type="Pfam" id="PF10431">
    <property type="entry name" value="ClpB_D2-small"/>
    <property type="match status" value="1"/>
</dbReference>